<dbReference type="PROSITE" id="PS50011">
    <property type="entry name" value="PROTEIN_KINASE_DOM"/>
    <property type="match status" value="1"/>
</dbReference>
<dbReference type="SUPFAM" id="SSF56112">
    <property type="entry name" value="Protein kinase-like (PK-like)"/>
    <property type="match status" value="1"/>
</dbReference>
<dbReference type="Pfam" id="PF00069">
    <property type="entry name" value="Pkinase"/>
    <property type="match status" value="1"/>
</dbReference>
<dbReference type="InterPro" id="IPR008271">
    <property type="entry name" value="Ser/Thr_kinase_AS"/>
</dbReference>
<dbReference type="FunFam" id="3.30.200.20:FF:000315">
    <property type="entry name" value="Calcium-dependent protein kinase 3"/>
    <property type="match status" value="1"/>
</dbReference>
<evidence type="ECO:0000256" key="2">
    <source>
        <dbReference type="ARBA" id="ARBA00022679"/>
    </source>
</evidence>
<evidence type="ECO:0000313" key="10">
    <source>
        <dbReference type="Proteomes" id="UP000292447"/>
    </source>
</evidence>
<dbReference type="EMBL" id="CP034459">
    <property type="protein sequence ID" value="QBM89664.1"/>
    <property type="molecule type" value="Genomic_DNA"/>
</dbReference>
<dbReference type="PANTHER" id="PTHR24347">
    <property type="entry name" value="SERINE/THREONINE-PROTEIN KINASE"/>
    <property type="match status" value="1"/>
</dbReference>
<keyword evidence="5 6" id="KW-0067">ATP-binding</keyword>
<dbReference type="GO" id="GO:0004674">
    <property type="term" value="F:protein serine/threonine kinase activity"/>
    <property type="evidence" value="ECO:0007669"/>
    <property type="project" value="UniProtKB-KW"/>
</dbReference>
<protein>
    <submittedName>
        <fullName evidence="9">Serine/threonine protein kinase</fullName>
    </submittedName>
</protein>
<keyword evidence="3 6" id="KW-0547">Nucleotide-binding</keyword>
<dbReference type="Proteomes" id="UP000292447">
    <property type="component" value="Chromosome IV"/>
</dbReference>
<proteinExistence type="predicted"/>
<evidence type="ECO:0000313" key="9">
    <source>
        <dbReference type="EMBL" id="QBM89664.1"/>
    </source>
</evidence>
<evidence type="ECO:0000256" key="5">
    <source>
        <dbReference type="ARBA" id="ARBA00022840"/>
    </source>
</evidence>
<dbReference type="AlphaFoldDB" id="A0A4P6XUQ2"/>
<evidence type="ECO:0000256" key="4">
    <source>
        <dbReference type="ARBA" id="ARBA00022777"/>
    </source>
</evidence>
<sequence>MTGSKTRRESFSLHNMDKFPNLPIHYKVHSLLGEGAFSHVYKGTDTRTGEEVAIKVINKTNLSAKQIANIKNEIFVMNTLNNTGKHPNILKLIETFESEECTYLVVEYCDGGEIFDKIIEYTYLSEDLARHVFLQLLDAVRFMHENNIVHRDIKPENLLYKTIPKVERSRNEYEASLRSSDDDTKVDEGKFLPGVGGGGIGIIKLADFGLAKQLKFDSATSKESARSNLKTPCGTAGYTAPEVIHCGVERKRRFRSAHSKKNFYSKSVDIWSLGCFLYTSLCGFPPFYDDNNEVLTHKILNGDFVFLNPWWDEVSSTAKDLISKMLVVNAKSRITLDGIYKHPWMAGSVPLKQESYFPEQQLSVSIDESAPFRPPDKRIRSPAGMTGGLASPKIAIKQVFDNPAMSYMNLRLRTREPKEMTHAEFKEVKFDSRARRDSKSPSHLPRTPNPMNSVNFGDVFNKNSLMSALDGGSVDLDSEGFDENDLEGFADSQISSSDEESLPDCDNIDVLEFENHDSISHFQVRENILEETGLKNLSLSSTTSMDSLKLSDDDYATRSSSVISGANGDFEFTLNLNDLNLLRRRSSTKSGRN</sequence>
<feature type="region of interest" description="Disordered" evidence="7">
    <location>
        <begin position="428"/>
        <end position="453"/>
    </location>
</feature>
<dbReference type="PROSITE" id="PS00108">
    <property type="entry name" value="PROTEIN_KINASE_ST"/>
    <property type="match status" value="1"/>
</dbReference>
<dbReference type="InterPro" id="IPR011009">
    <property type="entry name" value="Kinase-like_dom_sf"/>
</dbReference>
<accession>A0A4P6XUQ2</accession>
<feature type="domain" description="Protein kinase" evidence="8">
    <location>
        <begin position="26"/>
        <end position="345"/>
    </location>
</feature>
<keyword evidence="4 9" id="KW-0418">Kinase</keyword>
<dbReference type="InterPro" id="IPR017441">
    <property type="entry name" value="Protein_kinase_ATP_BS"/>
</dbReference>
<evidence type="ECO:0000256" key="7">
    <source>
        <dbReference type="SAM" id="MobiDB-lite"/>
    </source>
</evidence>
<evidence type="ECO:0000256" key="3">
    <source>
        <dbReference type="ARBA" id="ARBA00022741"/>
    </source>
</evidence>
<feature type="compositionally biased region" description="Basic and acidic residues" evidence="7">
    <location>
        <begin position="428"/>
        <end position="440"/>
    </location>
</feature>
<dbReference type="PROSITE" id="PS00107">
    <property type="entry name" value="PROTEIN_KINASE_ATP"/>
    <property type="match status" value="1"/>
</dbReference>
<dbReference type="SMART" id="SM00220">
    <property type="entry name" value="S_TKc"/>
    <property type="match status" value="1"/>
</dbReference>
<dbReference type="STRING" id="2163413.A0A4P6XUQ2"/>
<dbReference type="InterPro" id="IPR000719">
    <property type="entry name" value="Prot_kinase_dom"/>
</dbReference>
<keyword evidence="1 9" id="KW-0723">Serine/threonine-protein kinase</keyword>
<dbReference type="Gene3D" id="1.10.510.10">
    <property type="entry name" value="Transferase(Phosphotransferase) domain 1"/>
    <property type="match status" value="1"/>
</dbReference>
<dbReference type="GO" id="GO:0030447">
    <property type="term" value="P:filamentous growth"/>
    <property type="evidence" value="ECO:0007669"/>
    <property type="project" value="UniProtKB-ARBA"/>
</dbReference>
<organism evidence="9 10">
    <name type="scientific">Metschnikowia aff. pulcherrima</name>
    <dbReference type="NCBI Taxonomy" id="2163413"/>
    <lineage>
        <taxon>Eukaryota</taxon>
        <taxon>Fungi</taxon>
        <taxon>Dikarya</taxon>
        <taxon>Ascomycota</taxon>
        <taxon>Saccharomycotina</taxon>
        <taxon>Pichiomycetes</taxon>
        <taxon>Metschnikowiaceae</taxon>
        <taxon>Metschnikowia</taxon>
    </lineage>
</organism>
<gene>
    <name evidence="9" type="primary">MPUL0D07440</name>
    <name evidence="9" type="ORF">METSCH_D07440</name>
</gene>
<dbReference type="GO" id="GO:0005524">
    <property type="term" value="F:ATP binding"/>
    <property type="evidence" value="ECO:0007669"/>
    <property type="project" value="UniProtKB-UniRule"/>
</dbReference>
<feature type="binding site" evidence="6">
    <location>
        <position position="55"/>
    </location>
    <ligand>
        <name>ATP</name>
        <dbReference type="ChEBI" id="CHEBI:30616"/>
    </ligand>
</feature>
<reference evidence="10" key="1">
    <citation type="submission" date="2019-03" db="EMBL/GenBank/DDBJ databases">
        <title>Snf2 controls pulcherriminic acid biosynthesis and connects pigmentation and antifungal activity of the yeast Metschnikowia pulcherrima.</title>
        <authorList>
            <person name="Gore-Lloyd D."/>
            <person name="Sumann I."/>
            <person name="Brachmann A.O."/>
            <person name="Schneeberger K."/>
            <person name="Ortiz-Merino R.A."/>
            <person name="Moreno-Beltran M."/>
            <person name="Schlaefli M."/>
            <person name="Kirner P."/>
            <person name="Santos Kron A."/>
            <person name="Wolfe K.H."/>
            <person name="Piel J."/>
            <person name="Ahrens C.H."/>
            <person name="Henk D."/>
            <person name="Freimoser F.M."/>
        </authorList>
    </citation>
    <scope>NUCLEOTIDE SEQUENCE [LARGE SCALE GENOMIC DNA]</scope>
    <source>
        <strain evidence="10">APC 1.2</strain>
    </source>
</reference>
<evidence type="ECO:0000259" key="8">
    <source>
        <dbReference type="PROSITE" id="PS50011"/>
    </source>
</evidence>
<evidence type="ECO:0000256" key="6">
    <source>
        <dbReference type="PROSITE-ProRule" id="PRU10141"/>
    </source>
</evidence>
<keyword evidence="10" id="KW-1185">Reference proteome</keyword>
<keyword evidence="2" id="KW-0808">Transferase</keyword>
<name>A0A4P6XUQ2_9ASCO</name>
<evidence type="ECO:0000256" key="1">
    <source>
        <dbReference type="ARBA" id="ARBA00022527"/>
    </source>
</evidence>